<dbReference type="Gene3D" id="3.50.50.60">
    <property type="entry name" value="FAD/NAD(P)-binding domain"/>
    <property type="match status" value="1"/>
</dbReference>
<keyword evidence="6" id="KW-0503">Monooxygenase</keyword>
<dbReference type="EMBL" id="KB706740">
    <property type="protein sequence ID" value="EMR65985.1"/>
    <property type="molecule type" value="Genomic_DNA"/>
</dbReference>
<evidence type="ECO:0000313" key="8">
    <source>
        <dbReference type="EMBL" id="EMR65985.1"/>
    </source>
</evidence>
<dbReference type="eggNOG" id="ENOG502SDZ2">
    <property type="taxonomic scope" value="Eukaryota"/>
</dbReference>
<sequence length="390" mass="43846">MRLTLFKAGAGIRVPPNSSRLLLRWGVDLENMKKSVSKRYHFVRWEDGSTIVKLPFENIVETHGAPYYLVHRADLHAALLQTAEKAGVKVYNHKRVIAYDFDAPSATTQDGETFKADLVIGADGIKSIARPLLTGQPDIPRDTGDVAYRILIPGEKVLADPELSDLITDPCTTSWCGPDAHLVGYPIRNGELYNIVVCATSYNETTDEVWVIKGDNRELCTRFGGWESRVRKLCALTGDFMKWRLCDLPNISRWAHPSGKVVLIGDSCHPMLPYLAQGAAQSFEDAAALRQVLAQDVDLPTALKRYEQIRMPRASLVQAKTREHQYILHIPDGEEQKARDRQLQLNATENPIFWGYDERRKWLFSHDAEVLNTEGANWQKTTPDSGVSAH</sequence>
<dbReference type="PRINTS" id="PR00420">
    <property type="entry name" value="RNGMNOXGNASE"/>
</dbReference>
<dbReference type="SUPFAM" id="SSF54373">
    <property type="entry name" value="FAD-linked reductases, C-terminal domain"/>
    <property type="match status" value="1"/>
</dbReference>
<dbReference type="Pfam" id="PF01494">
    <property type="entry name" value="FAD_binding_3"/>
    <property type="match status" value="1"/>
</dbReference>
<evidence type="ECO:0000256" key="3">
    <source>
        <dbReference type="ARBA" id="ARBA00022630"/>
    </source>
</evidence>
<dbReference type="HOGENOM" id="CLU_009665_19_3_1"/>
<dbReference type="InterPro" id="IPR002938">
    <property type="entry name" value="FAD-bd"/>
</dbReference>
<name>M7TGX2_EUTLA</name>
<keyword evidence="5" id="KW-0560">Oxidoreductase</keyword>
<keyword evidence="4" id="KW-0274">FAD</keyword>
<dbReference type="Proteomes" id="UP000012174">
    <property type="component" value="Unassembled WGS sequence"/>
</dbReference>
<evidence type="ECO:0000256" key="1">
    <source>
        <dbReference type="ARBA" id="ARBA00005179"/>
    </source>
</evidence>
<evidence type="ECO:0000256" key="5">
    <source>
        <dbReference type="ARBA" id="ARBA00023002"/>
    </source>
</evidence>
<dbReference type="GO" id="GO:0004497">
    <property type="term" value="F:monooxygenase activity"/>
    <property type="evidence" value="ECO:0007669"/>
    <property type="project" value="UniProtKB-KW"/>
</dbReference>
<dbReference type="InterPro" id="IPR050493">
    <property type="entry name" value="FAD-dep_Monooxygenase_BioMet"/>
</dbReference>
<dbReference type="InterPro" id="IPR036188">
    <property type="entry name" value="FAD/NAD-bd_sf"/>
</dbReference>
<protein>
    <submittedName>
        <fullName evidence="8">Putative salicylate hydroxylase protein</fullName>
    </submittedName>
</protein>
<dbReference type="KEGG" id="ela:UCREL1_7035"/>
<evidence type="ECO:0000256" key="6">
    <source>
        <dbReference type="ARBA" id="ARBA00023033"/>
    </source>
</evidence>
<dbReference type="OrthoDB" id="16820at2759"/>
<evidence type="ECO:0000313" key="9">
    <source>
        <dbReference type="Proteomes" id="UP000012174"/>
    </source>
</evidence>
<dbReference type="PANTHER" id="PTHR13789">
    <property type="entry name" value="MONOOXYGENASE"/>
    <property type="match status" value="1"/>
</dbReference>
<feature type="domain" description="FAD-binding" evidence="7">
    <location>
        <begin position="55"/>
        <end position="317"/>
    </location>
</feature>
<dbReference type="AlphaFoldDB" id="M7TGX2"/>
<reference evidence="9" key="1">
    <citation type="journal article" date="2013" name="Genome Announc.">
        <title>Draft genome sequence of the grapevine dieback fungus Eutypa lata UCR-EL1.</title>
        <authorList>
            <person name="Blanco-Ulate B."/>
            <person name="Rolshausen P.E."/>
            <person name="Cantu D."/>
        </authorList>
    </citation>
    <scope>NUCLEOTIDE SEQUENCE [LARGE SCALE GENOMIC DNA]</scope>
    <source>
        <strain evidence="9">UCR-EL1</strain>
    </source>
</reference>
<proteinExistence type="inferred from homology"/>
<dbReference type="PANTHER" id="PTHR13789:SF147">
    <property type="entry name" value="PUTATIVE (AFU_ORTHOLOGUE AFUA_2G01950)-RELATED"/>
    <property type="match status" value="1"/>
</dbReference>
<dbReference type="GO" id="GO:0071949">
    <property type="term" value="F:FAD binding"/>
    <property type="evidence" value="ECO:0007669"/>
    <property type="project" value="InterPro"/>
</dbReference>
<accession>M7TGX2</accession>
<keyword evidence="9" id="KW-1185">Reference proteome</keyword>
<evidence type="ECO:0000259" key="7">
    <source>
        <dbReference type="Pfam" id="PF01494"/>
    </source>
</evidence>
<keyword evidence="3" id="KW-0285">Flavoprotein</keyword>
<dbReference type="OMA" id="WRLCDLP"/>
<evidence type="ECO:0000256" key="2">
    <source>
        <dbReference type="ARBA" id="ARBA00007992"/>
    </source>
</evidence>
<gene>
    <name evidence="8" type="ORF">UCREL1_7035</name>
</gene>
<organism evidence="8 9">
    <name type="scientific">Eutypa lata (strain UCR-EL1)</name>
    <name type="common">Grapevine dieback disease fungus</name>
    <name type="synonym">Eutypa armeniacae</name>
    <dbReference type="NCBI Taxonomy" id="1287681"/>
    <lineage>
        <taxon>Eukaryota</taxon>
        <taxon>Fungi</taxon>
        <taxon>Dikarya</taxon>
        <taxon>Ascomycota</taxon>
        <taxon>Pezizomycotina</taxon>
        <taxon>Sordariomycetes</taxon>
        <taxon>Xylariomycetidae</taxon>
        <taxon>Xylariales</taxon>
        <taxon>Diatrypaceae</taxon>
        <taxon>Eutypa</taxon>
    </lineage>
</organism>
<evidence type="ECO:0000256" key="4">
    <source>
        <dbReference type="ARBA" id="ARBA00022827"/>
    </source>
</evidence>
<comment type="similarity">
    <text evidence="2">Belongs to the paxM FAD-dependent monooxygenase family.</text>
</comment>
<comment type="pathway">
    <text evidence="1">Secondary metabolite biosynthesis.</text>
</comment>
<dbReference type="SUPFAM" id="SSF51905">
    <property type="entry name" value="FAD/NAD(P)-binding domain"/>
    <property type="match status" value="1"/>
</dbReference>